<organism evidence="2 3">
    <name type="scientific">Pieris macdunnoughi</name>
    <dbReference type="NCBI Taxonomy" id="345717"/>
    <lineage>
        <taxon>Eukaryota</taxon>
        <taxon>Metazoa</taxon>
        <taxon>Ecdysozoa</taxon>
        <taxon>Arthropoda</taxon>
        <taxon>Hexapoda</taxon>
        <taxon>Insecta</taxon>
        <taxon>Pterygota</taxon>
        <taxon>Neoptera</taxon>
        <taxon>Endopterygota</taxon>
        <taxon>Lepidoptera</taxon>
        <taxon>Glossata</taxon>
        <taxon>Ditrysia</taxon>
        <taxon>Papilionoidea</taxon>
        <taxon>Pieridae</taxon>
        <taxon>Pierinae</taxon>
        <taxon>Pieris</taxon>
    </lineage>
</organism>
<accession>A0A821STF1</accession>
<keyword evidence="1" id="KW-0812">Transmembrane</keyword>
<keyword evidence="1" id="KW-1133">Transmembrane helix</keyword>
<gene>
    <name evidence="2" type="ORF">PMACD_LOCUS8091</name>
</gene>
<keyword evidence="1" id="KW-0472">Membrane</keyword>
<dbReference type="EMBL" id="CAJOBZ010000020">
    <property type="protein sequence ID" value="CAF4863198.1"/>
    <property type="molecule type" value="Genomic_DNA"/>
</dbReference>
<keyword evidence="3" id="KW-1185">Reference proteome</keyword>
<protein>
    <submittedName>
        <fullName evidence="2">Uncharacterized protein</fullName>
    </submittedName>
</protein>
<feature type="transmembrane region" description="Helical" evidence="1">
    <location>
        <begin position="20"/>
        <end position="39"/>
    </location>
</feature>
<reference evidence="2" key="1">
    <citation type="submission" date="2021-02" db="EMBL/GenBank/DDBJ databases">
        <authorList>
            <person name="Steward A R."/>
        </authorList>
    </citation>
    <scope>NUCLEOTIDE SEQUENCE</scope>
</reference>
<dbReference type="AlphaFoldDB" id="A0A821STF1"/>
<sequence length="225" mass="26051">MVETRELTLCHFVSLRRMTNILSMFAASAAIIVVCNCVSTKIDFVESEKESDSKEDDVEVKHTIVVSTKLKNKGLHSTAQPDALFLSRGTKKTKQEDSGEVPIVKAYKSVDTTLIRTPDTRYKPTQRPYIIRDEFDLYPNTAFSQWQPSSFYKNINYWNEFNRPRTNHRQDPRRRIDDDSREFYCRKCKELTNGSNRGCGQNPNSWLRESTTPKVKVDGKLTKLK</sequence>
<comment type="caution">
    <text evidence="2">The sequence shown here is derived from an EMBL/GenBank/DDBJ whole genome shotgun (WGS) entry which is preliminary data.</text>
</comment>
<proteinExistence type="predicted"/>
<name>A0A821STF1_9NEOP</name>
<evidence type="ECO:0000313" key="3">
    <source>
        <dbReference type="Proteomes" id="UP000663880"/>
    </source>
</evidence>
<dbReference type="OrthoDB" id="7449519at2759"/>
<evidence type="ECO:0000313" key="2">
    <source>
        <dbReference type="EMBL" id="CAF4863198.1"/>
    </source>
</evidence>
<dbReference type="Proteomes" id="UP000663880">
    <property type="component" value="Unassembled WGS sequence"/>
</dbReference>
<evidence type="ECO:0000256" key="1">
    <source>
        <dbReference type="SAM" id="Phobius"/>
    </source>
</evidence>